<evidence type="ECO:0000256" key="3">
    <source>
        <dbReference type="ARBA" id="ARBA00022840"/>
    </source>
</evidence>
<dbReference type="PANTHER" id="PTHR32071">
    <property type="entry name" value="TRANSCRIPTIONAL REGULATORY PROTEIN"/>
    <property type="match status" value="1"/>
</dbReference>
<dbReference type="InterPro" id="IPR009057">
    <property type="entry name" value="Homeodomain-like_sf"/>
</dbReference>
<dbReference type="InterPro" id="IPR058031">
    <property type="entry name" value="AAA_lid_NorR"/>
</dbReference>
<evidence type="ECO:0000256" key="6">
    <source>
        <dbReference type="ARBA" id="ARBA00023125"/>
    </source>
</evidence>
<feature type="domain" description="Sigma-54 factor interaction" evidence="9">
    <location>
        <begin position="143"/>
        <end position="372"/>
    </location>
</feature>
<dbReference type="InterPro" id="IPR003593">
    <property type="entry name" value="AAA+_ATPase"/>
</dbReference>
<dbReference type="GO" id="GO:0005524">
    <property type="term" value="F:ATP binding"/>
    <property type="evidence" value="ECO:0007669"/>
    <property type="project" value="UniProtKB-KW"/>
</dbReference>
<dbReference type="InterPro" id="IPR011006">
    <property type="entry name" value="CheY-like_superfamily"/>
</dbReference>
<dbReference type="SUPFAM" id="SSF52540">
    <property type="entry name" value="P-loop containing nucleoside triphosphate hydrolases"/>
    <property type="match status" value="1"/>
</dbReference>
<dbReference type="InterPro" id="IPR027417">
    <property type="entry name" value="P-loop_NTPase"/>
</dbReference>
<gene>
    <name evidence="11" type="ORF">HNV28_22035</name>
</gene>
<dbReference type="SMART" id="SM00382">
    <property type="entry name" value="AAA"/>
    <property type="match status" value="1"/>
</dbReference>
<dbReference type="FunFam" id="3.40.50.2300:FF:000018">
    <property type="entry name" value="DNA-binding transcriptional regulator NtrC"/>
    <property type="match status" value="1"/>
</dbReference>
<dbReference type="PROSITE" id="PS00688">
    <property type="entry name" value="SIGMA54_INTERACT_3"/>
    <property type="match status" value="1"/>
</dbReference>
<dbReference type="InterPro" id="IPR002197">
    <property type="entry name" value="HTH_Fis"/>
</dbReference>
<dbReference type="PROSITE" id="PS50045">
    <property type="entry name" value="SIGMA54_INTERACT_4"/>
    <property type="match status" value="1"/>
</dbReference>
<keyword evidence="6" id="KW-0238">DNA-binding</keyword>
<evidence type="ECO:0000256" key="1">
    <source>
        <dbReference type="ARBA" id="ARBA00022553"/>
    </source>
</evidence>
<keyword evidence="3" id="KW-0067">ATP-binding</keyword>
<dbReference type="Pfam" id="PF25601">
    <property type="entry name" value="AAA_lid_14"/>
    <property type="match status" value="1"/>
</dbReference>
<evidence type="ECO:0000256" key="5">
    <source>
        <dbReference type="ARBA" id="ARBA00023015"/>
    </source>
</evidence>
<proteinExistence type="predicted"/>
<evidence type="ECO:0000313" key="12">
    <source>
        <dbReference type="Proteomes" id="UP000533080"/>
    </source>
</evidence>
<dbReference type="GO" id="GO:0043565">
    <property type="term" value="F:sequence-specific DNA binding"/>
    <property type="evidence" value="ECO:0007669"/>
    <property type="project" value="InterPro"/>
</dbReference>
<comment type="caution">
    <text evidence="11">The sequence shown here is derived from an EMBL/GenBank/DDBJ whole genome shotgun (WGS) entry which is preliminary data.</text>
</comment>
<dbReference type="InterPro" id="IPR025944">
    <property type="entry name" value="Sigma_54_int_dom_CS"/>
</dbReference>
<feature type="modified residue" description="4-aspartylphosphate" evidence="8">
    <location>
        <position position="53"/>
    </location>
</feature>
<dbReference type="SUPFAM" id="SSF46689">
    <property type="entry name" value="Homeodomain-like"/>
    <property type="match status" value="1"/>
</dbReference>
<dbReference type="PRINTS" id="PR01590">
    <property type="entry name" value="HTHFIS"/>
</dbReference>
<dbReference type="Pfam" id="PF00158">
    <property type="entry name" value="Sigma54_activat"/>
    <property type="match status" value="1"/>
</dbReference>
<keyword evidence="7" id="KW-0804">Transcription</keyword>
<evidence type="ECO:0000259" key="9">
    <source>
        <dbReference type="PROSITE" id="PS50045"/>
    </source>
</evidence>
<keyword evidence="4" id="KW-0902">Two-component regulatory system</keyword>
<dbReference type="InterPro" id="IPR025943">
    <property type="entry name" value="Sigma_54_int_dom_ATP-bd_2"/>
</dbReference>
<dbReference type="EMBL" id="JABFNT010000072">
    <property type="protein sequence ID" value="NOJ80974.1"/>
    <property type="molecule type" value="Genomic_DNA"/>
</dbReference>
<sequence length="455" mass="50250">MPGRVLVVEDEREMRAMLEKGLTRRGFTPVALPSADEALVRLAAEDFDVVLTDLRMPGMDGLALCERIALNRPDIPVVVVTAFGSLETAVAAIRAGAYDFVTKPIDVDALVLVLERAVQHRALREEVRRLRQELGRREDSGTVVGESPAMKQAYALIDRVADLDSTVLITGESGTGKEVAARAVHTRGRRKDGPFVAINCAAMPEALLESELFGHAKGAFTDAKAARTGLFVQANGGTLFLDEVGELPLTLQPKLLRALQERTVRPVGGDTEVPFDARIVAATNRDLELAVEEDRFREDLYYRLNVIGVELPPLRARGNDVLALSQRFIEQFASRTGKRVLGLSPGAAQRLLAYGWPGNVRELQNCLERAVALTSFEEITVDDLPERVRNYSQPRVVPETQDASELVTLEQLERRYIHRVLEAVGGSRTLAARILGVDRKTLYRKLERDDDTRKG</sequence>
<dbReference type="CDD" id="cd00009">
    <property type="entry name" value="AAA"/>
    <property type="match status" value="1"/>
</dbReference>
<dbReference type="Gene3D" id="1.10.10.60">
    <property type="entry name" value="Homeodomain-like"/>
    <property type="match status" value="1"/>
</dbReference>
<accession>A0A7Y4IKV8</accession>
<dbReference type="AlphaFoldDB" id="A0A7Y4IKV8"/>
<dbReference type="InterPro" id="IPR002078">
    <property type="entry name" value="Sigma_54_int"/>
</dbReference>
<evidence type="ECO:0000256" key="7">
    <source>
        <dbReference type="ARBA" id="ARBA00023163"/>
    </source>
</evidence>
<dbReference type="SUPFAM" id="SSF52172">
    <property type="entry name" value="CheY-like"/>
    <property type="match status" value="1"/>
</dbReference>
<name>A0A7Y4IKV8_MYXXA</name>
<feature type="domain" description="Response regulatory" evidence="10">
    <location>
        <begin position="4"/>
        <end position="118"/>
    </location>
</feature>
<reference evidence="11 12" key="1">
    <citation type="submission" date="2020-05" db="EMBL/GenBank/DDBJ databases">
        <authorList>
            <person name="Whitworth D."/>
        </authorList>
    </citation>
    <scope>NUCLEOTIDE SEQUENCE [LARGE SCALE GENOMIC DNA]</scope>
    <source>
        <strain evidence="11 12">AM005</strain>
    </source>
</reference>
<evidence type="ECO:0000313" key="11">
    <source>
        <dbReference type="EMBL" id="NOJ80974.1"/>
    </source>
</evidence>
<dbReference type="InterPro" id="IPR001789">
    <property type="entry name" value="Sig_transdc_resp-reg_receiver"/>
</dbReference>
<keyword evidence="2" id="KW-0547">Nucleotide-binding</keyword>
<dbReference type="SMART" id="SM00448">
    <property type="entry name" value="REC"/>
    <property type="match status" value="1"/>
</dbReference>
<evidence type="ECO:0000259" key="10">
    <source>
        <dbReference type="PROSITE" id="PS50110"/>
    </source>
</evidence>
<dbReference type="PROSITE" id="PS50110">
    <property type="entry name" value="RESPONSE_REGULATORY"/>
    <property type="match status" value="1"/>
</dbReference>
<dbReference type="Gene3D" id="3.40.50.2300">
    <property type="match status" value="1"/>
</dbReference>
<dbReference type="Pfam" id="PF00072">
    <property type="entry name" value="Response_reg"/>
    <property type="match status" value="1"/>
</dbReference>
<dbReference type="PROSITE" id="PS00676">
    <property type="entry name" value="SIGMA54_INTERACT_2"/>
    <property type="match status" value="1"/>
</dbReference>
<evidence type="ECO:0000256" key="2">
    <source>
        <dbReference type="ARBA" id="ARBA00022741"/>
    </source>
</evidence>
<dbReference type="RefSeq" id="WP_171443072.1">
    <property type="nucleotide sequence ID" value="NZ_JABFNS010000149.1"/>
</dbReference>
<dbReference type="GO" id="GO:0000160">
    <property type="term" value="P:phosphorelay signal transduction system"/>
    <property type="evidence" value="ECO:0007669"/>
    <property type="project" value="UniProtKB-KW"/>
</dbReference>
<dbReference type="FunFam" id="3.40.50.300:FF:000006">
    <property type="entry name" value="DNA-binding transcriptional regulator NtrC"/>
    <property type="match status" value="1"/>
</dbReference>
<keyword evidence="1 8" id="KW-0597">Phosphoprotein</keyword>
<evidence type="ECO:0000256" key="4">
    <source>
        <dbReference type="ARBA" id="ARBA00023012"/>
    </source>
</evidence>
<dbReference type="Gene3D" id="1.10.8.60">
    <property type="match status" value="1"/>
</dbReference>
<dbReference type="Pfam" id="PF02954">
    <property type="entry name" value="HTH_8"/>
    <property type="match status" value="1"/>
</dbReference>
<keyword evidence="5" id="KW-0805">Transcription regulation</keyword>
<protein>
    <submittedName>
        <fullName evidence="11">Sigma-54-dependent Fis family transcriptional regulator</fullName>
    </submittedName>
</protein>
<dbReference type="GO" id="GO:0006355">
    <property type="term" value="P:regulation of DNA-templated transcription"/>
    <property type="evidence" value="ECO:0007669"/>
    <property type="project" value="InterPro"/>
</dbReference>
<evidence type="ECO:0000256" key="8">
    <source>
        <dbReference type="PROSITE-ProRule" id="PRU00169"/>
    </source>
</evidence>
<dbReference type="Proteomes" id="UP000533080">
    <property type="component" value="Unassembled WGS sequence"/>
</dbReference>
<dbReference type="Gene3D" id="3.40.50.300">
    <property type="entry name" value="P-loop containing nucleotide triphosphate hydrolases"/>
    <property type="match status" value="1"/>
</dbReference>
<organism evidence="11 12">
    <name type="scientific">Myxococcus xanthus</name>
    <dbReference type="NCBI Taxonomy" id="34"/>
    <lineage>
        <taxon>Bacteria</taxon>
        <taxon>Pseudomonadati</taxon>
        <taxon>Myxococcota</taxon>
        <taxon>Myxococcia</taxon>
        <taxon>Myxococcales</taxon>
        <taxon>Cystobacterineae</taxon>
        <taxon>Myxococcaceae</taxon>
        <taxon>Myxococcus</taxon>
    </lineage>
</organism>